<dbReference type="Pfam" id="PF07411">
    <property type="entry name" value="DUF1508"/>
    <property type="match status" value="1"/>
</dbReference>
<dbReference type="Proteomes" id="UP000573327">
    <property type="component" value="Unassembled WGS sequence"/>
</dbReference>
<feature type="region of interest" description="Disordered" evidence="1">
    <location>
        <begin position="1"/>
        <end position="22"/>
    </location>
</feature>
<protein>
    <submittedName>
        <fullName evidence="3">Uncharacterized protein YegP (UPF0339 family)</fullName>
    </submittedName>
</protein>
<gene>
    <name evidence="3" type="ORF">F4556_000536</name>
</gene>
<keyword evidence="4" id="KW-1185">Reference proteome</keyword>
<dbReference type="SUPFAM" id="SSF160113">
    <property type="entry name" value="YegP-like"/>
    <property type="match status" value="1"/>
</dbReference>
<feature type="domain" description="DUF1508" evidence="2">
    <location>
        <begin position="25"/>
        <end position="57"/>
    </location>
</feature>
<feature type="compositionally biased region" description="Basic and acidic residues" evidence="1">
    <location>
        <begin position="1"/>
        <end position="10"/>
    </location>
</feature>
<dbReference type="RefSeq" id="WP_184911324.1">
    <property type="nucleotide sequence ID" value="NZ_JACHJR010000001.1"/>
</dbReference>
<comment type="caution">
    <text evidence="3">The sequence shown here is derived from an EMBL/GenBank/DDBJ whole genome shotgun (WGS) entry which is preliminary data.</text>
</comment>
<organism evidence="3 4">
    <name type="scientific">Kitasatospora gansuensis</name>
    <dbReference type="NCBI Taxonomy" id="258050"/>
    <lineage>
        <taxon>Bacteria</taxon>
        <taxon>Bacillati</taxon>
        <taxon>Actinomycetota</taxon>
        <taxon>Actinomycetes</taxon>
        <taxon>Kitasatosporales</taxon>
        <taxon>Streptomycetaceae</taxon>
        <taxon>Kitasatospora</taxon>
    </lineage>
</organism>
<dbReference type="Gene3D" id="2.30.29.80">
    <property type="match status" value="1"/>
</dbReference>
<evidence type="ECO:0000313" key="4">
    <source>
        <dbReference type="Proteomes" id="UP000573327"/>
    </source>
</evidence>
<accession>A0A7W7WF89</accession>
<name>A0A7W7WF89_9ACTN</name>
<dbReference type="InterPro" id="IPR010879">
    <property type="entry name" value="DUF1508"/>
</dbReference>
<dbReference type="InterPro" id="IPR036913">
    <property type="entry name" value="YegP-like_sf"/>
</dbReference>
<sequence>MAGQRVRDDGVAGPARRGSVQAERDVNGRYRWSLKAPNGRIVAVSAPAYDTPEQARQVFENLRGATPGLVARITHVRDGIGWIWVVPGPRGVPQARSHRTYERYATCQNAFRRFVALLERPEGGELPVPRDEF</sequence>
<dbReference type="AlphaFoldDB" id="A0A7W7WF89"/>
<dbReference type="EMBL" id="JACHJR010000001">
    <property type="protein sequence ID" value="MBB4945001.1"/>
    <property type="molecule type" value="Genomic_DNA"/>
</dbReference>
<evidence type="ECO:0000313" key="3">
    <source>
        <dbReference type="EMBL" id="MBB4945001.1"/>
    </source>
</evidence>
<reference evidence="3 4" key="1">
    <citation type="submission" date="2020-08" db="EMBL/GenBank/DDBJ databases">
        <title>Sequencing the genomes of 1000 actinobacteria strains.</title>
        <authorList>
            <person name="Klenk H.-P."/>
        </authorList>
    </citation>
    <scope>NUCLEOTIDE SEQUENCE [LARGE SCALE GENOMIC DNA]</scope>
    <source>
        <strain evidence="3 4">DSM 44786</strain>
    </source>
</reference>
<evidence type="ECO:0000259" key="2">
    <source>
        <dbReference type="Pfam" id="PF07411"/>
    </source>
</evidence>
<proteinExistence type="predicted"/>
<evidence type="ECO:0000256" key="1">
    <source>
        <dbReference type="SAM" id="MobiDB-lite"/>
    </source>
</evidence>